<feature type="transmembrane region" description="Helical" evidence="8">
    <location>
        <begin position="893"/>
        <end position="915"/>
    </location>
</feature>
<evidence type="ECO:0000256" key="7">
    <source>
        <dbReference type="ARBA" id="ARBA00023136"/>
    </source>
</evidence>
<feature type="domain" description="ABC transporter" evidence="9">
    <location>
        <begin position="610"/>
        <end position="839"/>
    </location>
</feature>
<accession>A0A1Y2LHF6</accession>
<feature type="domain" description="ABC transmembrane type-1" evidence="10">
    <location>
        <begin position="899"/>
        <end position="1176"/>
    </location>
</feature>
<feature type="transmembrane region" description="Helical" evidence="8">
    <location>
        <begin position="313"/>
        <end position="335"/>
    </location>
</feature>
<proteinExistence type="predicted"/>
<evidence type="ECO:0000259" key="9">
    <source>
        <dbReference type="PROSITE" id="PS50893"/>
    </source>
</evidence>
<evidence type="ECO:0008006" key="13">
    <source>
        <dbReference type="Google" id="ProtNLM"/>
    </source>
</evidence>
<keyword evidence="2" id="KW-0813">Transport</keyword>
<organism evidence="11 12">
    <name type="scientific">Epicoccum nigrum</name>
    <name type="common">Soil fungus</name>
    <name type="synonym">Epicoccum purpurascens</name>
    <dbReference type="NCBI Taxonomy" id="105696"/>
    <lineage>
        <taxon>Eukaryota</taxon>
        <taxon>Fungi</taxon>
        <taxon>Dikarya</taxon>
        <taxon>Ascomycota</taxon>
        <taxon>Pezizomycotina</taxon>
        <taxon>Dothideomycetes</taxon>
        <taxon>Pleosporomycetidae</taxon>
        <taxon>Pleosporales</taxon>
        <taxon>Pleosporineae</taxon>
        <taxon>Didymellaceae</taxon>
        <taxon>Epicoccum</taxon>
    </lineage>
</organism>
<dbReference type="InterPro" id="IPR044726">
    <property type="entry name" value="ABCC_6TM_D2"/>
</dbReference>
<sequence>MASPDPSFQICSADASFGPLIRGCRNDFDFTLQFEHIILSIVPSAVFIIASTLRIRWLAQNPRVISGKPLQWVKLGVIAGYLALQFALLILFAKAETRSSNTTTTAAILAILTAFMLLGLSWMEHARSLRPSILLTSYMFLTILLDTTQARTLLSISSSWNLGRLFAAAVCLKGVILLLETYPKVRWALLEVTSPESSIGIFSIVTYAWLNPLILLGSKKVLDTSDLYHLDPEMASANLDAKFWVAWNNLDSRRRNTRLFAALARVMKWQIFMPVLPRLAKIGFDFSQPFLIQTIQVYLSKPDTPELAREGQALIGATVLIYLGMAGSMGIYQYYNQRASTFLRGFLIVGIYRKTTAIAFPSDDSKASVTLMSTDVDRVQQGCRTIHEIWANTIEFTLAAWLLYNQLGVAFLVPIGVVITCFLGTIGVGKASPRLMKEWVTATQQRISATANLVANIESIKILGLTIQLSNLIQSMREVELEAGAIFRKLSVYSVFCAFAPMLLSPVLTFAATSLEVDTTRAFTSLAFLMLLTVPLSSLFQLLPNLVAAKACFDRIASYLEADLQPEYRTFGPIEPFTKTSDTRSRSGDVEHLKLSEGRPNLTSAYPAAFIIRNGYFGWTNDQYTLHEINLAIPESKMTMVVGPVGSGKSTFCKALLGEIPFAKGHVLCTSRFTRIGFCDQTSFIPNVSVRKVIVGCGQYDEEWYNKVIEATALSPDIVTFPNGDQSMAGPNGSNLSGGQRQRIAIARALYARPTVFIFDDIFSGLDDSTENIIFENVFSMNGLLRALGTTTILCSHAVRHLPCADHIVALGVDGRIVEQGTYEQLKVNQSYVHSLNIESIIQSSCQSDATTTAKASGPFTEPIATDFENDDRQKQLNDFAAHKRYLSTLGRIPLSCFAILSLLAAFCNNFSTIWLKFWSDYNTKHPQDKSRQGFYLGIYALIQSLSLFCLTIAIAITSIMMVKRSGRILHQQAIRALATAPLDLFNRTPPGVLLNRFSQDLNIVDTELEEHCFDFIFLTEIAIGMAIVVATASPYVMISYPVFGAILYRLQSFYLKTSKQLRFLDLETKSPLFTHFLETVSGLPSLRAFGWTDSLITINHTLIDISQQPSYLLSVVQVWLAMALALMIAVLATFVVVLATQLRADVGFAGASLVSLMSFGAILTNVIKEWTLLELGMGAVSRLESFCKAVKSELEDDETEQLPEGWPRFGVIRLENVSASYGKDESPALQHISLTIEARERIAIVGRTGSGKSSIILLLLRLLNTLPSTDQVITIDGIPLQKIDHNTLRSKIIALPQESFFLPEGNSYRTNLDPCGTASATECEAVLEEVGLLTLIKKRGGLQEHLKAESFSQGQKQLFGVARAVLRARVRANESSSRSLKNEKEASRAGGILLLDEINSSADRETDAIIQRVIRKEFEAYTIIAVTHREDSVQDFDRIVVMESGRIKEIRNLRDRIVIGPQ</sequence>
<evidence type="ECO:0000256" key="2">
    <source>
        <dbReference type="ARBA" id="ARBA00022448"/>
    </source>
</evidence>
<dbReference type="Pfam" id="PF00664">
    <property type="entry name" value="ABC_membrane"/>
    <property type="match status" value="1"/>
</dbReference>
<evidence type="ECO:0000313" key="11">
    <source>
        <dbReference type="EMBL" id="OSS43255.1"/>
    </source>
</evidence>
<dbReference type="PROSITE" id="PS50893">
    <property type="entry name" value="ABC_TRANSPORTER_2"/>
    <property type="match status" value="2"/>
</dbReference>
<feature type="domain" description="ABC transporter" evidence="9">
    <location>
        <begin position="1213"/>
        <end position="1463"/>
    </location>
</feature>
<dbReference type="SUPFAM" id="SSF52540">
    <property type="entry name" value="P-loop containing nucleoside triphosphate hydrolases"/>
    <property type="match status" value="2"/>
</dbReference>
<reference evidence="11 12" key="1">
    <citation type="journal article" date="2017" name="Genome Announc.">
        <title>Genome sequence of the saprophytic ascomycete Epicoccum nigrum ICMP 19927 strain isolated from New Zealand.</title>
        <authorList>
            <person name="Fokin M."/>
            <person name="Fleetwood D."/>
            <person name="Weir B.S."/>
            <person name="Villas-Boas S.G."/>
        </authorList>
    </citation>
    <scope>NUCLEOTIDE SEQUENCE [LARGE SCALE GENOMIC DNA]</scope>
    <source>
        <strain evidence="11 12">ICMP 19927</strain>
    </source>
</reference>
<feature type="domain" description="ABC transmembrane type-1" evidence="10">
    <location>
        <begin position="290"/>
        <end position="548"/>
    </location>
</feature>
<feature type="transmembrane region" description="Helical" evidence="8">
    <location>
        <begin position="160"/>
        <end position="179"/>
    </location>
</feature>
<dbReference type="SMART" id="SM00382">
    <property type="entry name" value="AAA"/>
    <property type="match status" value="2"/>
</dbReference>
<dbReference type="GO" id="GO:0140359">
    <property type="term" value="F:ABC-type transporter activity"/>
    <property type="evidence" value="ECO:0007669"/>
    <property type="project" value="InterPro"/>
</dbReference>
<feature type="transmembrane region" description="Helical" evidence="8">
    <location>
        <begin position="407"/>
        <end position="428"/>
    </location>
</feature>
<dbReference type="PANTHER" id="PTHR24223:SF345">
    <property type="entry name" value="ABC MULTIDRUG TRANSPORTER (EUROFUNG)"/>
    <property type="match status" value="1"/>
</dbReference>
<dbReference type="InterPro" id="IPR027417">
    <property type="entry name" value="P-loop_NTPase"/>
</dbReference>
<dbReference type="InterPro" id="IPR036640">
    <property type="entry name" value="ABC1_TM_sf"/>
</dbReference>
<dbReference type="InterPro" id="IPR044746">
    <property type="entry name" value="ABCC_6TM_D1"/>
</dbReference>
<keyword evidence="12" id="KW-1185">Reference proteome</keyword>
<feature type="transmembrane region" description="Helical" evidence="8">
    <location>
        <begin position="490"/>
        <end position="511"/>
    </location>
</feature>
<feature type="transmembrane region" description="Helical" evidence="8">
    <location>
        <begin position="935"/>
        <end position="963"/>
    </location>
</feature>
<dbReference type="PROSITE" id="PS00211">
    <property type="entry name" value="ABC_TRANSPORTER_1"/>
    <property type="match status" value="2"/>
</dbReference>
<evidence type="ECO:0000256" key="6">
    <source>
        <dbReference type="ARBA" id="ARBA00022989"/>
    </source>
</evidence>
<dbReference type="PANTHER" id="PTHR24223">
    <property type="entry name" value="ATP-BINDING CASSETTE SUB-FAMILY C"/>
    <property type="match status" value="1"/>
</dbReference>
<evidence type="ECO:0000256" key="1">
    <source>
        <dbReference type="ARBA" id="ARBA00004141"/>
    </source>
</evidence>
<feature type="transmembrane region" description="Helical" evidence="8">
    <location>
        <begin position="1147"/>
        <end position="1168"/>
    </location>
</feature>
<feature type="transmembrane region" description="Helical" evidence="8">
    <location>
        <begin position="523"/>
        <end position="543"/>
    </location>
</feature>
<evidence type="ECO:0000313" key="12">
    <source>
        <dbReference type="Proteomes" id="UP000193240"/>
    </source>
</evidence>
<keyword evidence="3 8" id="KW-0812">Transmembrane</keyword>
<evidence type="ECO:0000259" key="10">
    <source>
        <dbReference type="PROSITE" id="PS50929"/>
    </source>
</evidence>
<gene>
    <name evidence="11" type="ORF">B5807_12115</name>
</gene>
<evidence type="ECO:0000256" key="5">
    <source>
        <dbReference type="ARBA" id="ARBA00022840"/>
    </source>
</evidence>
<evidence type="ECO:0000256" key="8">
    <source>
        <dbReference type="SAM" id="Phobius"/>
    </source>
</evidence>
<dbReference type="SUPFAM" id="SSF90123">
    <property type="entry name" value="ABC transporter transmembrane region"/>
    <property type="match status" value="2"/>
</dbReference>
<feature type="transmembrane region" description="Helical" evidence="8">
    <location>
        <begin position="71"/>
        <end position="93"/>
    </location>
</feature>
<dbReference type="InterPro" id="IPR056227">
    <property type="entry name" value="TMD0_ABC"/>
</dbReference>
<dbReference type="EMBL" id="KZ107882">
    <property type="protein sequence ID" value="OSS43255.1"/>
    <property type="molecule type" value="Genomic_DNA"/>
</dbReference>
<dbReference type="Pfam" id="PF24357">
    <property type="entry name" value="TMD0_ABC"/>
    <property type="match status" value="1"/>
</dbReference>
<dbReference type="STRING" id="105696.A0A1Y2LHF6"/>
<feature type="transmembrane region" description="Helical" evidence="8">
    <location>
        <begin position="129"/>
        <end position="148"/>
    </location>
</feature>
<keyword evidence="4" id="KW-0547">Nucleotide-binding</keyword>
<protein>
    <recommendedName>
        <fullName evidence="13">ABC transporter domain-containing protein</fullName>
    </recommendedName>
</protein>
<dbReference type="CDD" id="cd03250">
    <property type="entry name" value="ABCC_MRP_domain1"/>
    <property type="match status" value="1"/>
</dbReference>
<dbReference type="InterPro" id="IPR017871">
    <property type="entry name" value="ABC_transporter-like_CS"/>
</dbReference>
<dbReference type="Proteomes" id="UP000193240">
    <property type="component" value="Unassembled WGS sequence"/>
</dbReference>
<comment type="subcellular location">
    <subcellularLocation>
        <location evidence="1">Membrane</location>
        <topology evidence="1">Multi-pass membrane protein</topology>
    </subcellularLocation>
</comment>
<dbReference type="Gene3D" id="1.20.1560.10">
    <property type="entry name" value="ABC transporter type 1, transmembrane domain"/>
    <property type="match status" value="2"/>
</dbReference>
<keyword evidence="7 8" id="KW-0472">Membrane</keyword>
<dbReference type="InterPro" id="IPR003439">
    <property type="entry name" value="ABC_transporter-like_ATP-bd"/>
</dbReference>
<dbReference type="CDD" id="cd18579">
    <property type="entry name" value="ABC_6TM_ABCC_D1"/>
    <property type="match status" value="1"/>
</dbReference>
<keyword evidence="5" id="KW-0067">ATP-binding</keyword>
<feature type="transmembrane region" description="Helical" evidence="8">
    <location>
        <begin position="1119"/>
        <end position="1141"/>
    </location>
</feature>
<dbReference type="PROSITE" id="PS50929">
    <property type="entry name" value="ABC_TM1F"/>
    <property type="match status" value="2"/>
</dbReference>
<feature type="transmembrane region" description="Helical" evidence="8">
    <location>
        <begin position="37"/>
        <end position="59"/>
    </location>
</feature>
<dbReference type="InterPro" id="IPR011527">
    <property type="entry name" value="ABC1_TM_dom"/>
</dbReference>
<keyword evidence="6 8" id="KW-1133">Transmembrane helix</keyword>
<dbReference type="InParanoid" id="A0A1Y2LHF6"/>
<evidence type="ECO:0000256" key="4">
    <source>
        <dbReference type="ARBA" id="ARBA00022741"/>
    </source>
</evidence>
<dbReference type="GO" id="GO:0016887">
    <property type="term" value="F:ATP hydrolysis activity"/>
    <property type="evidence" value="ECO:0007669"/>
    <property type="project" value="InterPro"/>
</dbReference>
<dbReference type="CDD" id="cd18580">
    <property type="entry name" value="ABC_6TM_ABCC_D2"/>
    <property type="match status" value="1"/>
</dbReference>
<feature type="transmembrane region" description="Helical" evidence="8">
    <location>
        <begin position="105"/>
        <end position="123"/>
    </location>
</feature>
<dbReference type="Gene3D" id="3.40.50.300">
    <property type="entry name" value="P-loop containing nucleotide triphosphate hydrolases"/>
    <property type="match status" value="2"/>
</dbReference>
<dbReference type="GO" id="GO:0016020">
    <property type="term" value="C:membrane"/>
    <property type="evidence" value="ECO:0007669"/>
    <property type="project" value="UniProtKB-SubCell"/>
</dbReference>
<dbReference type="Pfam" id="PF00005">
    <property type="entry name" value="ABC_tran"/>
    <property type="match status" value="2"/>
</dbReference>
<dbReference type="GO" id="GO:0005524">
    <property type="term" value="F:ATP binding"/>
    <property type="evidence" value="ECO:0007669"/>
    <property type="project" value="UniProtKB-KW"/>
</dbReference>
<dbReference type="InterPro" id="IPR003593">
    <property type="entry name" value="AAA+_ATPase"/>
</dbReference>
<name>A0A1Y2LHF6_EPING</name>
<evidence type="ECO:0000256" key="3">
    <source>
        <dbReference type="ARBA" id="ARBA00022692"/>
    </source>
</evidence>
<dbReference type="OMA" id="ATECEAV"/>
<dbReference type="InterPro" id="IPR050173">
    <property type="entry name" value="ABC_transporter_C-like"/>
</dbReference>
<dbReference type="FunFam" id="1.20.1560.10:FF:000055">
    <property type="entry name" value="ABC multidrug transporter (Eurofung)"/>
    <property type="match status" value="1"/>
</dbReference>
<dbReference type="FunFam" id="1.20.1560.10:FF:000066">
    <property type="entry name" value="ABC multidrug transporter (Eurofung)"/>
    <property type="match status" value="1"/>
</dbReference>